<evidence type="ECO:0000256" key="3">
    <source>
        <dbReference type="ARBA" id="ARBA00022777"/>
    </source>
</evidence>
<gene>
    <name evidence="5" type="primary">dcuS</name>
    <name evidence="5" type="ORF">CLNEO_29900</name>
</gene>
<evidence type="ECO:0000256" key="1">
    <source>
        <dbReference type="ARBA" id="ARBA00022553"/>
    </source>
</evidence>
<dbReference type="PANTHER" id="PTHR40448">
    <property type="entry name" value="TWO-COMPONENT SENSOR HISTIDINE KINASE"/>
    <property type="match status" value="1"/>
</dbReference>
<dbReference type="GO" id="GO:0042802">
    <property type="term" value="F:identical protein binding"/>
    <property type="evidence" value="ECO:0007669"/>
    <property type="project" value="TreeGrafter"/>
</dbReference>
<dbReference type="InterPro" id="IPR016120">
    <property type="entry name" value="Sig_transdc_His_kin_SpoOB"/>
</dbReference>
<dbReference type="GO" id="GO:0000155">
    <property type="term" value="F:phosphorelay sensor kinase activity"/>
    <property type="evidence" value="ECO:0007669"/>
    <property type="project" value="InterPro"/>
</dbReference>
<dbReference type="Pfam" id="PF14501">
    <property type="entry name" value="HATPase_c_5"/>
    <property type="match status" value="1"/>
</dbReference>
<protein>
    <submittedName>
        <fullName evidence="5">Sensor histidine kinase DcuS</fullName>
        <ecNumber evidence="5">2.7.13.3</ecNumber>
    </submittedName>
</protein>
<dbReference type="STRING" id="36847.CLNEO_29900"/>
<feature type="domain" description="Sensor histidine kinase NatK-like C-terminal" evidence="4">
    <location>
        <begin position="88"/>
        <end position="189"/>
    </location>
</feature>
<keyword evidence="1" id="KW-0597">Phosphoprotein</keyword>
<dbReference type="EMBL" id="LRVM01000025">
    <property type="protein sequence ID" value="KXL51644.1"/>
    <property type="molecule type" value="Genomic_DNA"/>
</dbReference>
<keyword evidence="3 5" id="KW-0418">Kinase</keyword>
<dbReference type="PANTHER" id="PTHR40448:SF1">
    <property type="entry name" value="TWO-COMPONENT SENSOR HISTIDINE KINASE"/>
    <property type="match status" value="1"/>
</dbReference>
<dbReference type="InterPro" id="IPR032834">
    <property type="entry name" value="NatK-like_C"/>
</dbReference>
<keyword evidence="2 5" id="KW-0808">Transferase</keyword>
<name>A0A136WAV0_9FIRM</name>
<proteinExistence type="predicted"/>
<dbReference type="EC" id="2.7.13.3" evidence="5"/>
<dbReference type="PATRIC" id="fig|36847.3.peg.3497"/>
<dbReference type="Proteomes" id="UP000070539">
    <property type="component" value="Unassembled WGS sequence"/>
</dbReference>
<keyword evidence="6" id="KW-1185">Reference proteome</keyword>
<dbReference type="SUPFAM" id="SSF55874">
    <property type="entry name" value="ATPase domain of HSP90 chaperone/DNA topoisomerase II/histidine kinase"/>
    <property type="match status" value="1"/>
</dbReference>
<evidence type="ECO:0000256" key="2">
    <source>
        <dbReference type="ARBA" id="ARBA00022679"/>
    </source>
</evidence>
<comment type="caution">
    <text evidence="5">The sequence shown here is derived from an EMBL/GenBank/DDBJ whole genome shotgun (WGS) entry which is preliminary data.</text>
</comment>
<dbReference type="AlphaFoldDB" id="A0A136WAV0"/>
<accession>A0A136WAV0</accession>
<evidence type="ECO:0000259" key="4">
    <source>
        <dbReference type="Pfam" id="PF14501"/>
    </source>
</evidence>
<dbReference type="Gene3D" id="3.30.565.10">
    <property type="entry name" value="Histidine kinase-like ATPase, C-terminal domain"/>
    <property type="match status" value="1"/>
</dbReference>
<reference evidence="5 6" key="1">
    <citation type="submission" date="2016-01" db="EMBL/GenBank/DDBJ databases">
        <title>Genome sequence of Clostridium neopropionicum X4, DSM-3847.</title>
        <authorList>
            <person name="Poehlein A."/>
            <person name="Beck M.H."/>
            <person name="Bengelsdorf F.R."/>
            <person name="Daniel R."/>
            <person name="Duerre P."/>
        </authorList>
    </citation>
    <scope>NUCLEOTIDE SEQUENCE [LARGE SCALE GENOMIC DNA]</scope>
    <source>
        <strain evidence="5 6">DSM-3847</strain>
    </source>
</reference>
<sequence>MKTLRQWKHDYHHHTQAMHMLLENEDYSELRKYLAQLNSDFKNLTSMVSTGHPTLDAILSSKILIAKAHGISVEQTVFLPEKLSIPQTDLCVIIGNLLDNAIEACNKPNLQQPPYLNITIKIHKGMLYFKVINSSNGVYLFDKKNLLSTKNQPEHGYGFKNINDIVENYGGFFNYEPQSNSFAATIMIPLQSEEEEA</sequence>
<dbReference type="CDD" id="cd16935">
    <property type="entry name" value="HATPase_AgrC-ComD-like"/>
    <property type="match status" value="1"/>
</dbReference>
<dbReference type="InterPro" id="IPR036890">
    <property type="entry name" value="HATPase_C_sf"/>
</dbReference>
<dbReference type="SUPFAM" id="SSF55890">
    <property type="entry name" value="Sporulation response regulatory protein Spo0B"/>
    <property type="match status" value="1"/>
</dbReference>
<evidence type="ECO:0000313" key="6">
    <source>
        <dbReference type="Proteomes" id="UP000070539"/>
    </source>
</evidence>
<organism evidence="5 6">
    <name type="scientific">Anaerotignum neopropionicum</name>
    <dbReference type="NCBI Taxonomy" id="36847"/>
    <lineage>
        <taxon>Bacteria</taxon>
        <taxon>Bacillati</taxon>
        <taxon>Bacillota</taxon>
        <taxon>Clostridia</taxon>
        <taxon>Lachnospirales</taxon>
        <taxon>Anaerotignaceae</taxon>
        <taxon>Anaerotignum</taxon>
    </lineage>
</organism>
<evidence type="ECO:0000313" key="5">
    <source>
        <dbReference type="EMBL" id="KXL51644.1"/>
    </source>
</evidence>